<dbReference type="Proteomes" id="UP000030428">
    <property type="component" value="Unassembled WGS sequence"/>
</dbReference>
<evidence type="ECO:0000313" key="3">
    <source>
        <dbReference type="EMBL" id="KHD10194.1"/>
    </source>
</evidence>
<feature type="signal peptide" evidence="2">
    <location>
        <begin position="1"/>
        <end position="21"/>
    </location>
</feature>
<sequence length="147" mass="16309">MRQFNIIFGTYLFLVMVPTFAQSTSVESLIAQGDKYWQAGEKTLAEQSFQLALESNEQSVPAHFKLALVYLSQQRFAESVSHLQRVIGLDTGNAKAFAILGIAYWHRGDHALAQASLKEATKLDPQLDGAKKLLALFNEKLGNRSGH</sequence>
<feature type="repeat" description="TPR" evidence="1">
    <location>
        <begin position="94"/>
        <end position="127"/>
    </location>
</feature>
<feature type="chain" id="PRO_5007387866" evidence="2">
    <location>
        <begin position="22"/>
        <end position="147"/>
    </location>
</feature>
<dbReference type="Gene3D" id="1.25.40.10">
    <property type="entry name" value="Tetratricopeptide repeat domain"/>
    <property type="match status" value="1"/>
</dbReference>
<dbReference type="SUPFAM" id="SSF48452">
    <property type="entry name" value="TPR-like"/>
    <property type="match status" value="1"/>
</dbReference>
<dbReference type="AlphaFoldDB" id="A0A0A6P4D1"/>
<keyword evidence="4" id="KW-1185">Reference proteome</keyword>
<dbReference type="InterPro" id="IPR019734">
    <property type="entry name" value="TPR_rpt"/>
</dbReference>
<comment type="caution">
    <text evidence="3">The sequence shown here is derived from an EMBL/GenBank/DDBJ whole genome shotgun (WGS) entry which is preliminary data.</text>
</comment>
<evidence type="ECO:0000256" key="1">
    <source>
        <dbReference type="PROSITE-ProRule" id="PRU00339"/>
    </source>
</evidence>
<proteinExistence type="predicted"/>
<protein>
    <submittedName>
        <fullName evidence="3">Uncharacterized protein</fullName>
    </submittedName>
</protein>
<gene>
    <name evidence="3" type="ORF">PN36_22135</name>
</gene>
<evidence type="ECO:0000256" key="2">
    <source>
        <dbReference type="SAM" id="SignalP"/>
    </source>
</evidence>
<organism evidence="3 4">
    <name type="scientific">Candidatus Thiomargarita nelsonii</name>
    <dbReference type="NCBI Taxonomy" id="1003181"/>
    <lineage>
        <taxon>Bacteria</taxon>
        <taxon>Pseudomonadati</taxon>
        <taxon>Pseudomonadota</taxon>
        <taxon>Gammaproteobacteria</taxon>
        <taxon>Thiotrichales</taxon>
        <taxon>Thiotrichaceae</taxon>
        <taxon>Thiomargarita</taxon>
    </lineage>
</organism>
<dbReference type="PROSITE" id="PS50005">
    <property type="entry name" value="TPR"/>
    <property type="match status" value="1"/>
</dbReference>
<dbReference type="Pfam" id="PF13432">
    <property type="entry name" value="TPR_16"/>
    <property type="match status" value="1"/>
</dbReference>
<accession>A0A0A6P4D1</accession>
<reference evidence="3 4" key="1">
    <citation type="journal article" date="2016" name="Front. Microbiol.">
        <title>Single-Cell (Meta-)Genomics of a Dimorphic Candidatus Thiomargarita nelsonii Reveals Genomic Plasticity.</title>
        <authorList>
            <person name="Flood B.E."/>
            <person name="Fliss P."/>
            <person name="Jones D.S."/>
            <person name="Dick G.J."/>
            <person name="Jain S."/>
            <person name="Kaster A.K."/>
            <person name="Winkel M."/>
            <person name="Mussmann M."/>
            <person name="Bailey J."/>
        </authorList>
    </citation>
    <scope>NUCLEOTIDE SEQUENCE [LARGE SCALE GENOMIC DNA]</scope>
    <source>
        <strain evidence="3">Hydrate Ridge</strain>
    </source>
</reference>
<name>A0A0A6P4D1_9GAMM</name>
<evidence type="ECO:0000313" key="4">
    <source>
        <dbReference type="Proteomes" id="UP000030428"/>
    </source>
</evidence>
<keyword evidence="1" id="KW-0802">TPR repeat</keyword>
<dbReference type="SMART" id="SM00028">
    <property type="entry name" value="TPR"/>
    <property type="match status" value="3"/>
</dbReference>
<dbReference type="InterPro" id="IPR011990">
    <property type="entry name" value="TPR-like_helical_dom_sf"/>
</dbReference>
<dbReference type="EMBL" id="JSZA02000102">
    <property type="protein sequence ID" value="KHD10194.1"/>
    <property type="molecule type" value="Genomic_DNA"/>
</dbReference>
<keyword evidence="2" id="KW-0732">Signal</keyword>